<reference evidence="9 10" key="1">
    <citation type="submission" date="2020-02" db="EMBL/GenBank/DDBJ databases">
        <title>complete genome sequence of Rhodobacteraceae bacterium.</title>
        <authorList>
            <person name="Park J."/>
            <person name="Kim Y.-S."/>
            <person name="Kim K.-H."/>
        </authorList>
    </citation>
    <scope>NUCLEOTIDE SEQUENCE [LARGE SCALE GENOMIC DNA]</scope>
    <source>
        <strain evidence="9 10">RR4-56</strain>
    </source>
</reference>
<comment type="similarity">
    <text evidence="2">Belongs to the YkuD family.</text>
</comment>
<feature type="active site" description="Nucleophile" evidence="7">
    <location>
        <position position="143"/>
    </location>
</feature>
<dbReference type="PROSITE" id="PS52029">
    <property type="entry name" value="LD_TPASE"/>
    <property type="match status" value="1"/>
</dbReference>
<keyword evidence="3" id="KW-0808">Transferase</keyword>
<dbReference type="EMBL" id="CP049056">
    <property type="protein sequence ID" value="QIE56278.1"/>
    <property type="molecule type" value="Genomic_DNA"/>
</dbReference>
<feature type="domain" description="L,D-TPase catalytic" evidence="8">
    <location>
        <begin position="1"/>
        <end position="167"/>
    </location>
</feature>
<sequence length="181" mass="20239">MKARFEDLLITYWGARFRGRRFPSAIGAHGVATDKQEGDGATPSGAFRVVGGLYRADRMNIPKGGPISAVSPGDIWSDDPLDPAYNRLSRRGSRGYGHERMRRGDGLYDLVLFTDHNQPPVPGAGSAIFLHIWRAPRAPTAGCVAFRRQDLLWIWARWNARSRVIIQDWARSPKIAEPTRT</sequence>
<evidence type="ECO:0000313" key="9">
    <source>
        <dbReference type="EMBL" id="QIE56278.1"/>
    </source>
</evidence>
<organism evidence="9 10">
    <name type="scientific">Pikeienuella piscinae</name>
    <dbReference type="NCBI Taxonomy" id="2748098"/>
    <lineage>
        <taxon>Bacteria</taxon>
        <taxon>Pseudomonadati</taxon>
        <taxon>Pseudomonadota</taxon>
        <taxon>Alphaproteobacteria</taxon>
        <taxon>Rhodobacterales</taxon>
        <taxon>Paracoccaceae</taxon>
        <taxon>Pikeienuella</taxon>
    </lineage>
</organism>
<name>A0A7L5BZL7_9RHOB</name>
<evidence type="ECO:0000256" key="7">
    <source>
        <dbReference type="PROSITE-ProRule" id="PRU01373"/>
    </source>
</evidence>
<gene>
    <name evidence="9" type="ORF">G5B40_12890</name>
</gene>
<dbReference type="GO" id="GO:0071555">
    <property type="term" value="P:cell wall organization"/>
    <property type="evidence" value="ECO:0007669"/>
    <property type="project" value="UniProtKB-UniRule"/>
</dbReference>
<dbReference type="KEGG" id="hdh:G5B40_12890"/>
<evidence type="ECO:0000256" key="6">
    <source>
        <dbReference type="ARBA" id="ARBA00023316"/>
    </source>
</evidence>
<evidence type="ECO:0000313" key="10">
    <source>
        <dbReference type="Proteomes" id="UP000503336"/>
    </source>
</evidence>
<dbReference type="PANTHER" id="PTHR38589:SF1">
    <property type="entry name" value="BLR0621 PROTEIN"/>
    <property type="match status" value="1"/>
</dbReference>
<accession>A0A7L5BZL7</accession>
<proteinExistence type="inferred from homology"/>
<dbReference type="Proteomes" id="UP000503336">
    <property type="component" value="Chromosome"/>
</dbReference>
<keyword evidence="6 7" id="KW-0961">Cell wall biogenesis/degradation</keyword>
<evidence type="ECO:0000256" key="4">
    <source>
        <dbReference type="ARBA" id="ARBA00022960"/>
    </source>
</evidence>
<dbReference type="GO" id="GO:0004180">
    <property type="term" value="F:carboxypeptidase activity"/>
    <property type="evidence" value="ECO:0007669"/>
    <property type="project" value="UniProtKB-ARBA"/>
</dbReference>
<feature type="active site" description="Proton donor/acceptor" evidence="7">
    <location>
        <position position="131"/>
    </location>
</feature>
<evidence type="ECO:0000259" key="8">
    <source>
        <dbReference type="PROSITE" id="PS52029"/>
    </source>
</evidence>
<dbReference type="AlphaFoldDB" id="A0A7L5BZL7"/>
<dbReference type="PANTHER" id="PTHR38589">
    <property type="entry name" value="BLR0621 PROTEIN"/>
    <property type="match status" value="1"/>
</dbReference>
<dbReference type="UniPathway" id="UPA00219"/>
<evidence type="ECO:0000256" key="1">
    <source>
        <dbReference type="ARBA" id="ARBA00004752"/>
    </source>
</evidence>
<dbReference type="RefSeq" id="WP_165099306.1">
    <property type="nucleotide sequence ID" value="NZ_CP049056.1"/>
</dbReference>
<protein>
    <submittedName>
        <fullName evidence="9">L,D-transpeptidase family protein</fullName>
    </submittedName>
</protein>
<evidence type="ECO:0000256" key="2">
    <source>
        <dbReference type="ARBA" id="ARBA00005992"/>
    </source>
</evidence>
<keyword evidence="5 7" id="KW-0573">Peptidoglycan synthesis</keyword>
<keyword evidence="10" id="KW-1185">Reference proteome</keyword>
<dbReference type="GO" id="GO:0016740">
    <property type="term" value="F:transferase activity"/>
    <property type="evidence" value="ECO:0007669"/>
    <property type="project" value="UniProtKB-KW"/>
</dbReference>
<dbReference type="CDD" id="cd16913">
    <property type="entry name" value="YkuD_like"/>
    <property type="match status" value="1"/>
</dbReference>
<dbReference type="Pfam" id="PF03734">
    <property type="entry name" value="YkuD"/>
    <property type="match status" value="1"/>
</dbReference>
<keyword evidence="4 7" id="KW-0133">Cell shape</keyword>
<dbReference type="GO" id="GO:0009252">
    <property type="term" value="P:peptidoglycan biosynthetic process"/>
    <property type="evidence" value="ECO:0007669"/>
    <property type="project" value="UniProtKB-UniPathway"/>
</dbReference>
<dbReference type="GO" id="GO:0008360">
    <property type="term" value="P:regulation of cell shape"/>
    <property type="evidence" value="ECO:0007669"/>
    <property type="project" value="UniProtKB-UniRule"/>
</dbReference>
<comment type="pathway">
    <text evidence="1 7">Cell wall biogenesis; peptidoglycan biosynthesis.</text>
</comment>
<dbReference type="InterPro" id="IPR038063">
    <property type="entry name" value="Transpep_catalytic_dom"/>
</dbReference>
<evidence type="ECO:0000256" key="5">
    <source>
        <dbReference type="ARBA" id="ARBA00022984"/>
    </source>
</evidence>
<dbReference type="SUPFAM" id="SSF141523">
    <property type="entry name" value="L,D-transpeptidase catalytic domain-like"/>
    <property type="match status" value="1"/>
</dbReference>
<evidence type="ECO:0000256" key="3">
    <source>
        <dbReference type="ARBA" id="ARBA00022679"/>
    </source>
</evidence>
<dbReference type="InterPro" id="IPR005490">
    <property type="entry name" value="LD_TPept_cat_dom"/>
</dbReference>